<evidence type="ECO:0000256" key="3">
    <source>
        <dbReference type="ARBA" id="ARBA00023015"/>
    </source>
</evidence>
<dbReference type="InterPro" id="IPR001138">
    <property type="entry name" value="Zn2Cys6_DnaBD"/>
</dbReference>
<evidence type="ECO:0000256" key="6">
    <source>
        <dbReference type="ARBA" id="ARBA00023242"/>
    </source>
</evidence>
<organism evidence="9 10">
    <name type="scientific">Colletotrichum plurivorum</name>
    <dbReference type="NCBI Taxonomy" id="2175906"/>
    <lineage>
        <taxon>Eukaryota</taxon>
        <taxon>Fungi</taxon>
        <taxon>Dikarya</taxon>
        <taxon>Ascomycota</taxon>
        <taxon>Pezizomycotina</taxon>
        <taxon>Sordariomycetes</taxon>
        <taxon>Hypocreomycetidae</taxon>
        <taxon>Glomerellales</taxon>
        <taxon>Glomerellaceae</taxon>
        <taxon>Colletotrichum</taxon>
        <taxon>Colletotrichum orchidearum species complex</taxon>
    </lineage>
</organism>
<dbReference type="Gene3D" id="4.10.240.10">
    <property type="entry name" value="Zn(2)-C6 fungal-type DNA-binding domain"/>
    <property type="match status" value="1"/>
</dbReference>
<dbReference type="EMBL" id="WIGO01000001">
    <property type="protein sequence ID" value="KAF6842166.1"/>
    <property type="molecule type" value="Genomic_DNA"/>
</dbReference>
<feature type="region of interest" description="Disordered" evidence="7">
    <location>
        <begin position="1"/>
        <end position="30"/>
    </location>
</feature>
<sequence>MAGSTKTNSIDPVAGIVQHTQPDKPKLTRNSTRKVRTGCITCKKRHVKCDEGKPHCLKCLQSRGHCEGYAVEQRKDPPKPGQFCWDSSQVIRHAAPPRAQALLNFDFLDFGNDLGVIYFDEFVGLVSAPWTSAASGDDLWAVTVPQLARNSDTLRSAAMAIGALSMWHRQSPNRRLSTLSVPEVPGNEGDSHYFNAVAHYCQSLKSQSRHASLQDTVVLSVLLLYFESLRDNRKAALDHVNHGLSLLLALITDENSQHHIAGLAPNPRPLLAALAGVYNHLTPQARSVLKDRIGSGPPLPNLAKGLKKKNHTIESFMVLLSQLPVTGTDIGDVPAVFNSLDDYQESWSAIRKAHTAMVPIMVETLTSSGAMHSKDDKAIEDFHRNLLGNDRIRDFCDRSAKAMDALDVAFQPLFNKIIMTYDDESPVYLRAIHLRLQYLGVHIFDNPPEYIDMASLNTRTPLFREYLSVASIALRLARREVQRNPALQMSLQYGLSWYLLIMAFFCRDPLLRDEAVGMLRDYPGQDGLWSTRALYALALRCRLVEQRNAMEGTPDEQWARLWRREFVFEDGGDRIIFRYMDRNEATGKWELVEDLAELEEGTYEMRWRRQPVTGSGGLLMVELYAAANAEDETHTPP</sequence>
<dbReference type="PANTHER" id="PTHR36206">
    <property type="entry name" value="ASPERCRYPTIN BIOSYNTHESIS CLUSTER-SPECIFIC TRANSCRIPTION REGULATOR ATNN-RELATED"/>
    <property type="match status" value="1"/>
</dbReference>
<dbReference type="GO" id="GO:0008270">
    <property type="term" value="F:zinc ion binding"/>
    <property type="evidence" value="ECO:0007669"/>
    <property type="project" value="InterPro"/>
</dbReference>
<dbReference type="GO" id="GO:0003677">
    <property type="term" value="F:DNA binding"/>
    <property type="evidence" value="ECO:0007669"/>
    <property type="project" value="UniProtKB-KW"/>
</dbReference>
<feature type="compositionally biased region" description="Polar residues" evidence="7">
    <location>
        <begin position="1"/>
        <end position="10"/>
    </location>
</feature>
<dbReference type="PROSITE" id="PS00463">
    <property type="entry name" value="ZN2_CY6_FUNGAL_1"/>
    <property type="match status" value="1"/>
</dbReference>
<protein>
    <submittedName>
        <fullName evidence="9">C6 zinc finger domain protein</fullName>
    </submittedName>
</protein>
<dbReference type="Proteomes" id="UP000654918">
    <property type="component" value="Unassembled WGS sequence"/>
</dbReference>
<dbReference type="PROSITE" id="PS50048">
    <property type="entry name" value="ZN2_CY6_FUNGAL_2"/>
    <property type="match status" value="1"/>
</dbReference>
<evidence type="ECO:0000313" key="10">
    <source>
        <dbReference type="Proteomes" id="UP000654918"/>
    </source>
</evidence>
<evidence type="ECO:0000256" key="7">
    <source>
        <dbReference type="SAM" id="MobiDB-lite"/>
    </source>
</evidence>
<dbReference type="AlphaFoldDB" id="A0A8H6U6Q8"/>
<dbReference type="InterPro" id="IPR052360">
    <property type="entry name" value="Transcr_Regulatory_Proteins"/>
</dbReference>
<keyword evidence="10" id="KW-1185">Reference proteome</keyword>
<dbReference type="Pfam" id="PF00172">
    <property type="entry name" value="Zn_clus"/>
    <property type="match status" value="1"/>
</dbReference>
<name>A0A8H6U6Q8_9PEZI</name>
<dbReference type="GO" id="GO:0000981">
    <property type="term" value="F:DNA-binding transcription factor activity, RNA polymerase II-specific"/>
    <property type="evidence" value="ECO:0007669"/>
    <property type="project" value="InterPro"/>
</dbReference>
<gene>
    <name evidence="9" type="ORF">CPLU01_00259</name>
</gene>
<keyword evidence="5" id="KW-0804">Transcription</keyword>
<keyword evidence="6" id="KW-0539">Nucleus</keyword>
<evidence type="ECO:0000256" key="5">
    <source>
        <dbReference type="ARBA" id="ARBA00023163"/>
    </source>
</evidence>
<dbReference type="SUPFAM" id="SSF57701">
    <property type="entry name" value="Zn2/Cys6 DNA-binding domain"/>
    <property type="match status" value="1"/>
</dbReference>
<evidence type="ECO:0000256" key="2">
    <source>
        <dbReference type="ARBA" id="ARBA00022833"/>
    </source>
</evidence>
<evidence type="ECO:0000256" key="1">
    <source>
        <dbReference type="ARBA" id="ARBA00022723"/>
    </source>
</evidence>
<reference evidence="9" key="1">
    <citation type="journal article" date="2020" name="Phytopathology">
        <title>Genome Sequence Resources of Colletotrichum truncatum, C. plurivorum, C. musicola, and C. sojae: Four Species Pathogenic to Soybean (Glycine max).</title>
        <authorList>
            <person name="Rogerio F."/>
            <person name="Boufleur T.R."/>
            <person name="Ciampi-Guillardi M."/>
            <person name="Sukno S.A."/>
            <person name="Thon M.R."/>
            <person name="Massola Junior N.S."/>
            <person name="Baroncelli R."/>
        </authorList>
    </citation>
    <scope>NUCLEOTIDE SEQUENCE</scope>
    <source>
        <strain evidence="9">LFN00145</strain>
    </source>
</reference>
<accession>A0A8H6U6Q8</accession>
<dbReference type="InterPro" id="IPR036864">
    <property type="entry name" value="Zn2-C6_fun-type_DNA-bd_sf"/>
</dbReference>
<keyword evidence="1" id="KW-0479">Metal-binding</keyword>
<keyword evidence="2" id="KW-0862">Zinc</keyword>
<keyword evidence="4" id="KW-0238">DNA-binding</keyword>
<proteinExistence type="predicted"/>
<dbReference type="PANTHER" id="PTHR36206:SF13">
    <property type="entry name" value="TRANSCRIPTIONAL REGULATORY PROTEIN MOC3"/>
    <property type="match status" value="1"/>
</dbReference>
<keyword evidence="3" id="KW-0805">Transcription regulation</keyword>
<dbReference type="CDD" id="cd00067">
    <property type="entry name" value="GAL4"/>
    <property type="match status" value="1"/>
</dbReference>
<evidence type="ECO:0000256" key="4">
    <source>
        <dbReference type="ARBA" id="ARBA00023125"/>
    </source>
</evidence>
<comment type="caution">
    <text evidence="9">The sequence shown here is derived from an EMBL/GenBank/DDBJ whole genome shotgun (WGS) entry which is preliminary data.</text>
</comment>
<dbReference type="SMART" id="SM00066">
    <property type="entry name" value="GAL4"/>
    <property type="match status" value="1"/>
</dbReference>
<feature type="domain" description="Zn(2)-C6 fungal-type" evidence="8">
    <location>
        <begin position="38"/>
        <end position="66"/>
    </location>
</feature>
<evidence type="ECO:0000259" key="8">
    <source>
        <dbReference type="PROSITE" id="PS50048"/>
    </source>
</evidence>
<evidence type="ECO:0000313" key="9">
    <source>
        <dbReference type="EMBL" id="KAF6842166.1"/>
    </source>
</evidence>